<dbReference type="Gene3D" id="3.30.70.270">
    <property type="match status" value="2"/>
</dbReference>
<evidence type="ECO:0000313" key="2">
    <source>
        <dbReference type="Proteomes" id="UP001187192"/>
    </source>
</evidence>
<protein>
    <submittedName>
        <fullName evidence="1">Uncharacterized protein</fullName>
    </submittedName>
</protein>
<dbReference type="InterPro" id="IPR043502">
    <property type="entry name" value="DNA/RNA_pol_sf"/>
</dbReference>
<dbReference type="SUPFAM" id="SSF56672">
    <property type="entry name" value="DNA/RNA polymerases"/>
    <property type="match status" value="1"/>
</dbReference>
<keyword evidence="2" id="KW-1185">Reference proteome</keyword>
<proteinExistence type="predicted"/>
<dbReference type="EMBL" id="BTGU01000049">
    <property type="protein sequence ID" value="GMN54179.1"/>
    <property type="molecule type" value="Genomic_DNA"/>
</dbReference>
<organism evidence="1 2">
    <name type="scientific">Ficus carica</name>
    <name type="common">Common fig</name>
    <dbReference type="NCBI Taxonomy" id="3494"/>
    <lineage>
        <taxon>Eukaryota</taxon>
        <taxon>Viridiplantae</taxon>
        <taxon>Streptophyta</taxon>
        <taxon>Embryophyta</taxon>
        <taxon>Tracheophyta</taxon>
        <taxon>Spermatophyta</taxon>
        <taxon>Magnoliopsida</taxon>
        <taxon>eudicotyledons</taxon>
        <taxon>Gunneridae</taxon>
        <taxon>Pentapetalae</taxon>
        <taxon>rosids</taxon>
        <taxon>fabids</taxon>
        <taxon>Rosales</taxon>
        <taxon>Moraceae</taxon>
        <taxon>Ficeae</taxon>
        <taxon>Ficus</taxon>
    </lineage>
</organism>
<comment type="caution">
    <text evidence="1">The sequence shown here is derived from an EMBL/GenBank/DDBJ whole genome shotgun (WGS) entry which is preliminary data.</text>
</comment>
<dbReference type="InterPro" id="IPR050951">
    <property type="entry name" value="Retrovirus_Pol_polyprotein"/>
</dbReference>
<sequence length="96" mass="10764">MLAKVFERCRRYNLKMNPKKCTFGISAGKFLGFVVHQRGINVDTSKTQMIAASPPPSSPKELKSLLGKLSYFRRFIPGLAACSKICTPLLKKRAKF</sequence>
<dbReference type="InterPro" id="IPR043128">
    <property type="entry name" value="Rev_trsase/Diguanyl_cyclase"/>
</dbReference>
<dbReference type="Proteomes" id="UP001187192">
    <property type="component" value="Unassembled WGS sequence"/>
</dbReference>
<evidence type="ECO:0000313" key="1">
    <source>
        <dbReference type="EMBL" id="GMN54179.1"/>
    </source>
</evidence>
<name>A0AA88AEF9_FICCA</name>
<dbReference type="AlphaFoldDB" id="A0AA88AEF9"/>
<gene>
    <name evidence="1" type="ORF">TIFTF001_023297</name>
</gene>
<dbReference type="PANTHER" id="PTHR37984:SF5">
    <property type="entry name" value="PROTEIN NYNRIN-LIKE"/>
    <property type="match status" value="1"/>
</dbReference>
<accession>A0AA88AEF9</accession>
<dbReference type="PANTHER" id="PTHR37984">
    <property type="entry name" value="PROTEIN CBG26694"/>
    <property type="match status" value="1"/>
</dbReference>
<reference evidence="1" key="1">
    <citation type="submission" date="2023-07" db="EMBL/GenBank/DDBJ databases">
        <title>draft genome sequence of fig (Ficus carica).</title>
        <authorList>
            <person name="Takahashi T."/>
            <person name="Nishimura K."/>
        </authorList>
    </citation>
    <scope>NUCLEOTIDE SEQUENCE</scope>
</reference>